<evidence type="ECO:0000256" key="3">
    <source>
        <dbReference type="ARBA" id="ARBA00022448"/>
    </source>
</evidence>
<keyword evidence="7" id="KW-0249">Electron transport</keyword>
<evidence type="ECO:0000259" key="12">
    <source>
        <dbReference type="PROSITE" id="PS50939"/>
    </source>
</evidence>
<reference evidence="13 14" key="1">
    <citation type="submission" date="2024-01" db="EMBL/GenBank/DDBJ databases">
        <authorList>
            <person name="Allen C."/>
            <person name="Tagirdzhanova G."/>
        </authorList>
    </citation>
    <scope>NUCLEOTIDE SEQUENCE [LARGE SCALE GENOMIC DNA]</scope>
</reference>
<evidence type="ECO:0000256" key="4">
    <source>
        <dbReference type="ARBA" id="ARBA00022617"/>
    </source>
</evidence>
<feature type="transmembrane region" description="Helical" evidence="11">
    <location>
        <begin position="226"/>
        <end position="246"/>
    </location>
</feature>
<evidence type="ECO:0000256" key="2">
    <source>
        <dbReference type="ARBA" id="ARBA00004141"/>
    </source>
</evidence>
<feature type="transmembrane region" description="Helical" evidence="11">
    <location>
        <begin position="45"/>
        <end position="68"/>
    </location>
</feature>
<dbReference type="SMART" id="SM00665">
    <property type="entry name" value="B561"/>
    <property type="match status" value="1"/>
</dbReference>
<feature type="transmembrane region" description="Helical" evidence="11">
    <location>
        <begin position="153"/>
        <end position="177"/>
    </location>
</feature>
<comment type="cofactor">
    <cofactor evidence="1">
        <name>heme b</name>
        <dbReference type="ChEBI" id="CHEBI:60344"/>
    </cofactor>
</comment>
<evidence type="ECO:0000256" key="6">
    <source>
        <dbReference type="ARBA" id="ARBA00022723"/>
    </source>
</evidence>
<dbReference type="PANTHER" id="PTHR15422:SF45">
    <property type="entry name" value="CYTOCHROME B561 DOMAIN-CONTAINING PROTEIN"/>
    <property type="match status" value="1"/>
</dbReference>
<sequence>MASTQDTLAQVEVNSNGNAVDESAPLLGEPGDVVQQPEKSIVSNFYLGTGFLAQAGVILLVALVWTGVFRHPPLLPLFSPHPLLQSVGVFVIVQAILVLQPTVAPWDKIAGAHAHAALQLLSFIILISGVAIIEANKIRSHGVHFHSIHGYLGVLTAVVLVVQYLFGLLVWLAPVFIFGGGPDRVDRAKALWRQHRWSGYAVVLPLLLATVITATKTDYNVNVLNIRLWAVVVAIALIVIGVYPRIHIRKLGLRR</sequence>
<feature type="transmembrane region" description="Helical" evidence="11">
    <location>
        <begin position="197"/>
        <end position="214"/>
    </location>
</feature>
<name>A0ABP0CXT8_9PEZI</name>
<dbReference type="InterPro" id="IPR045150">
    <property type="entry name" value="CYB561D1/2"/>
</dbReference>
<feature type="transmembrane region" description="Helical" evidence="11">
    <location>
        <begin position="83"/>
        <end position="104"/>
    </location>
</feature>
<dbReference type="CDD" id="cd08761">
    <property type="entry name" value="Cyt_b561_CYB561D2_like"/>
    <property type="match status" value="1"/>
</dbReference>
<evidence type="ECO:0000256" key="5">
    <source>
        <dbReference type="ARBA" id="ARBA00022692"/>
    </source>
</evidence>
<dbReference type="PANTHER" id="PTHR15422">
    <property type="entry name" value="OS05G0565100 PROTEIN"/>
    <property type="match status" value="1"/>
</dbReference>
<keyword evidence="8 11" id="KW-1133">Transmembrane helix</keyword>
<feature type="domain" description="Cytochrome b561" evidence="12">
    <location>
        <begin position="45"/>
        <end position="249"/>
    </location>
</feature>
<evidence type="ECO:0000313" key="13">
    <source>
        <dbReference type="EMBL" id="CAK7236086.1"/>
    </source>
</evidence>
<evidence type="ECO:0000256" key="7">
    <source>
        <dbReference type="ARBA" id="ARBA00022982"/>
    </source>
</evidence>
<gene>
    <name evidence="13" type="ORF">SEUCBS140593_009500</name>
</gene>
<keyword evidence="6" id="KW-0479">Metal-binding</keyword>
<dbReference type="InterPro" id="IPR006593">
    <property type="entry name" value="Cyt_b561/ferric_Rdtase_TM"/>
</dbReference>
<evidence type="ECO:0000256" key="9">
    <source>
        <dbReference type="ARBA" id="ARBA00023004"/>
    </source>
</evidence>
<organism evidence="13 14">
    <name type="scientific">Sporothrix eucalyptigena</name>
    <dbReference type="NCBI Taxonomy" id="1812306"/>
    <lineage>
        <taxon>Eukaryota</taxon>
        <taxon>Fungi</taxon>
        <taxon>Dikarya</taxon>
        <taxon>Ascomycota</taxon>
        <taxon>Pezizomycotina</taxon>
        <taxon>Sordariomycetes</taxon>
        <taxon>Sordariomycetidae</taxon>
        <taxon>Ophiostomatales</taxon>
        <taxon>Ophiostomataceae</taxon>
        <taxon>Sporothrix</taxon>
    </lineage>
</organism>
<keyword evidence="4" id="KW-0349">Heme</keyword>
<evidence type="ECO:0000313" key="14">
    <source>
        <dbReference type="Proteomes" id="UP001642482"/>
    </source>
</evidence>
<keyword evidence="14" id="KW-1185">Reference proteome</keyword>
<evidence type="ECO:0000256" key="8">
    <source>
        <dbReference type="ARBA" id="ARBA00022989"/>
    </source>
</evidence>
<evidence type="ECO:0000256" key="1">
    <source>
        <dbReference type="ARBA" id="ARBA00001970"/>
    </source>
</evidence>
<evidence type="ECO:0000256" key="11">
    <source>
        <dbReference type="SAM" id="Phobius"/>
    </source>
</evidence>
<proteinExistence type="predicted"/>
<keyword evidence="3" id="KW-0813">Transport</keyword>
<keyword evidence="9" id="KW-0408">Iron</keyword>
<dbReference type="Gene3D" id="1.20.120.1770">
    <property type="match status" value="1"/>
</dbReference>
<accession>A0ABP0CXT8</accession>
<evidence type="ECO:0000256" key="10">
    <source>
        <dbReference type="ARBA" id="ARBA00023136"/>
    </source>
</evidence>
<comment type="subcellular location">
    <subcellularLocation>
        <location evidence="2">Membrane</location>
        <topology evidence="2">Multi-pass membrane protein</topology>
    </subcellularLocation>
</comment>
<comment type="caution">
    <text evidence="13">The sequence shown here is derived from an EMBL/GenBank/DDBJ whole genome shotgun (WGS) entry which is preliminary data.</text>
</comment>
<dbReference type="Pfam" id="PF03188">
    <property type="entry name" value="Cytochrom_B561"/>
    <property type="match status" value="1"/>
</dbReference>
<keyword evidence="10 11" id="KW-0472">Membrane</keyword>
<keyword evidence="5 11" id="KW-0812">Transmembrane</keyword>
<dbReference type="EMBL" id="CAWUHD010000157">
    <property type="protein sequence ID" value="CAK7236086.1"/>
    <property type="molecule type" value="Genomic_DNA"/>
</dbReference>
<feature type="transmembrane region" description="Helical" evidence="11">
    <location>
        <begin position="116"/>
        <end position="133"/>
    </location>
</feature>
<dbReference type="Proteomes" id="UP001642482">
    <property type="component" value="Unassembled WGS sequence"/>
</dbReference>
<dbReference type="PROSITE" id="PS50939">
    <property type="entry name" value="CYTOCHROME_B561"/>
    <property type="match status" value="1"/>
</dbReference>
<protein>
    <recommendedName>
        <fullName evidence="12">Cytochrome b561 domain-containing protein</fullName>
    </recommendedName>
</protein>